<keyword evidence="4" id="KW-0645">Protease</keyword>
<evidence type="ECO:0000256" key="10">
    <source>
        <dbReference type="PIRSR" id="PIRSR037215-1"/>
    </source>
</evidence>
<feature type="active site" evidence="10">
    <location>
        <position position="92"/>
    </location>
</feature>
<comment type="similarity">
    <text evidence="2">Belongs to the peptidase M20B family.</text>
</comment>
<evidence type="ECO:0000313" key="14">
    <source>
        <dbReference type="Proteomes" id="UP000324497"/>
    </source>
</evidence>
<dbReference type="PANTHER" id="PTHR42994:SF2">
    <property type="entry name" value="PEPTIDASE"/>
    <property type="match status" value="1"/>
</dbReference>
<evidence type="ECO:0000256" key="8">
    <source>
        <dbReference type="ARBA" id="ARBA00023049"/>
    </source>
</evidence>
<keyword evidence="3" id="KW-0031">Aminopeptidase</keyword>
<gene>
    <name evidence="13" type="ORF">BSQ50_00940</name>
</gene>
<dbReference type="Pfam" id="PF07687">
    <property type="entry name" value="M20_dimer"/>
    <property type="match status" value="1"/>
</dbReference>
<keyword evidence="14" id="KW-1185">Reference proteome</keyword>
<feature type="binding site" evidence="11">
    <location>
        <position position="152"/>
    </location>
    <ligand>
        <name>Zn(2+)</name>
        <dbReference type="ChEBI" id="CHEBI:29105"/>
        <label>1</label>
    </ligand>
</feature>
<protein>
    <recommendedName>
        <fullName evidence="9">Peptidase T</fullName>
        <ecNumber evidence="9">3.4.11.4</ecNumber>
    </recommendedName>
</protein>
<dbReference type="EC" id="3.4.11.4" evidence="9"/>
<feature type="binding site" evidence="11">
    <location>
        <position position="209"/>
    </location>
    <ligand>
        <name>Zn(2+)</name>
        <dbReference type="ChEBI" id="CHEBI:29105"/>
        <label>1</label>
    </ligand>
</feature>
<keyword evidence="7 11" id="KW-0862">Zinc</keyword>
<dbReference type="NCBIfam" id="NF009920">
    <property type="entry name" value="PRK13381.1"/>
    <property type="match status" value="1"/>
</dbReference>
<reference evidence="13 14" key="1">
    <citation type="submission" date="2016-11" db="EMBL/GenBank/DDBJ databases">
        <title>Interaction between Lactobacillus species and yeast in water kefir.</title>
        <authorList>
            <person name="Behr J."/>
            <person name="Xu D."/>
            <person name="Vogel R.F."/>
        </authorList>
    </citation>
    <scope>NUCLEOTIDE SEQUENCE [LARGE SCALE GENOMIC DNA]</scope>
    <source>
        <strain evidence="13 14">TMW 1.1827</strain>
    </source>
</reference>
<dbReference type="GO" id="GO:0006518">
    <property type="term" value="P:peptide metabolic process"/>
    <property type="evidence" value="ECO:0007669"/>
    <property type="project" value="InterPro"/>
</dbReference>
<dbReference type="InterPro" id="IPR002933">
    <property type="entry name" value="Peptidase_M20"/>
</dbReference>
<dbReference type="GO" id="GO:0006508">
    <property type="term" value="P:proteolysis"/>
    <property type="evidence" value="ECO:0007669"/>
    <property type="project" value="UniProtKB-UniRule"/>
</dbReference>
<dbReference type="GO" id="GO:0045148">
    <property type="term" value="F:tripeptide aminopeptidase activity"/>
    <property type="evidence" value="ECO:0007669"/>
    <property type="project" value="UniProtKB-UniRule"/>
</dbReference>
<dbReference type="SUPFAM" id="SSF53187">
    <property type="entry name" value="Zn-dependent exopeptidases"/>
    <property type="match status" value="1"/>
</dbReference>
<evidence type="ECO:0000259" key="12">
    <source>
        <dbReference type="Pfam" id="PF07687"/>
    </source>
</evidence>
<dbReference type="InterPro" id="IPR010161">
    <property type="entry name" value="Peptidase_M20B"/>
</dbReference>
<dbReference type="GO" id="GO:0008237">
    <property type="term" value="F:metallopeptidase activity"/>
    <property type="evidence" value="ECO:0007669"/>
    <property type="project" value="UniProtKB-KW"/>
</dbReference>
<dbReference type="AlphaFoldDB" id="A0A3Q8CE51"/>
<evidence type="ECO:0000256" key="7">
    <source>
        <dbReference type="ARBA" id="ARBA00022833"/>
    </source>
</evidence>
<evidence type="ECO:0000313" key="13">
    <source>
        <dbReference type="EMBL" id="AUJ31258.1"/>
    </source>
</evidence>
<evidence type="ECO:0000256" key="11">
    <source>
        <dbReference type="PIRSR" id="PIRSR037215-2"/>
    </source>
</evidence>
<evidence type="ECO:0000256" key="5">
    <source>
        <dbReference type="ARBA" id="ARBA00022723"/>
    </source>
</evidence>
<dbReference type="PANTHER" id="PTHR42994">
    <property type="entry name" value="PEPTIDASE T"/>
    <property type="match status" value="1"/>
</dbReference>
<dbReference type="InterPro" id="IPR011650">
    <property type="entry name" value="Peptidase_M20_dimer"/>
</dbReference>
<feature type="active site" description="Proton acceptor" evidence="10">
    <location>
        <position position="186"/>
    </location>
</feature>
<proteinExistence type="inferred from homology"/>
<feature type="binding site" evidence="11">
    <location>
        <position position="391"/>
    </location>
    <ligand>
        <name>Zn(2+)</name>
        <dbReference type="ChEBI" id="CHEBI:29105"/>
        <label>2</label>
    </ligand>
</feature>
<organism evidence="13 14">
    <name type="scientific">Liquorilactobacillus nagelii</name>
    <dbReference type="NCBI Taxonomy" id="82688"/>
    <lineage>
        <taxon>Bacteria</taxon>
        <taxon>Bacillati</taxon>
        <taxon>Bacillota</taxon>
        <taxon>Bacilli</taxon>
        <taxon>Lactobacillales</taxon>
        <taxon>Lactobacillaceae</taxon>
        <taxon>Liquorilactobacillus</taxon>
    </lineage>
</organism>
<evidence type="ECO:0000256" key="2">
    <source>
        <dbReference type="ARBA" id="ARBA00009692"/>
    </source>
</evidence>
<feature type="binding site" evidence="11">
    <location>
        <position position="90"/>
    </location>
    <ligand>
        <name>Zn(2+)</name>
        <dbReference type="ChEBI" id="CHEBI:29105"/>
        <label>1</label>
    </ligand>
</feature>
<dbReference type="NCBIfam" id="NF003976">
    <property type="entry name" value="PRK05469.1"/>
    <property type="match status" value="1"/>
</dbReference>
<evidence type="ECO:0000256" key="4">
    <source>
        <dbReference type="ARBA" id="ARBA00022670"/>
    </source>
</evidence>
<evidence type="ECO:0000256" key="3">
    <source>
        <dbReference type="ARBA" id="ARBA00022438"/>
    </source>
</evidence>
<dbReference type="PROSITE" id="PS00758">
    <property type="entry name" value="ARGE_DAPE_CPG2_1"/>
    <property type="match status" value="1"/>
</dbReference>
<accession>A0A3Q8CE51</accession>
<dbReference type="EMBL" id="CP018180">
    <property type="protein sequence ID" value="AUJ31258.1"/>
    <property type="molecule type" value="Genomic_DNA"/>
</dbReference>
<keyword evidence="8" id="KW-0482">Metalloprotease</keyword>
<evidence type="ECO:0000256" key="6">
    <source>
        <dbReference type="ARBA" id="ARBA00022801"/>
    </source>
</evidence>
<dbReference type="CDD" id="cd03892">
    <property type="entry name" value="M20_peptT"/>
    <property type="match status" value="1"/>
</dbReference>
<dbReference type="SUPFAM" id="SSF55031">
    <property type="entry name" value="Bacterial exopeptidase dimerisation domain"/>
    <property type="match status" value="1"/>
</dbReference>
<evidence type="ECO:0000256" key="9">
    <source>
        <dbReference type="NCBIfam" id="TIGR01882"/>
    </source>
</evidence>
<feature type="binding site" evidence="11">
    <location>
        <position position="187"/>
    </location>
    <ligand>
        <name>Zn(2+)</name>
        <dbReference type="ChEBI" id="CHEBI:29105"/>
        <label>2</label>
    </ligand>
</feature>
<dbReference type="Gene3D" id="3.40.630.10">
    <property type="entry name" value="Zn peptidases"/>
    <property type="match status" value="1"/>
</dbReference>
<dbReference type="InterPro" id="IPR036264">
    <property type="entry name" value="Bact_exopeptidase_dim_dom"/>
</dbReference>
<feature type="binding site" evidence="11">
    <location>
        <position position="152"/>
    </location>
    <ligand>
        <name>Zn(2+)</name>
        <dbReference type="ChEBI" id="CHEBI:29105"/>
        <label>2</label>
    </ligand>
</feature>
<dbReference type="Pfam" id="PF01546">
    <property type="entry name" value="Peptidase_M20"/>
    <property type="match status" value="1"/>
</dbReference>
<feature type="domain" description="Peptidase M20 dimerisation" evidence="12">
    <location>
        <begin position="219"/>
        <end position="315"/>
    </location>
</feature>
<dbReference type="PROSITE" id="PS00759">
    <property type="entry name" value="ARGE_DAPE_CPG2_2"/>
    <property type="match status" value="1"/>
</dbReference>
<keyword evidence="5 11" id="KW-0479">Metal-binding</keyword>
<sequence>MKKVLDLTESYQTFIEQLFIKYAKVNTRSDENSQAVPTTPGQVALAKIVLQDLKRIGVEDVVYDPKDSYVVASLPANTTADITPVGFIAHLDTADFPAENVLPQVHENYDGQDLVLNEEKKIVLRVSEFPNLRNYRGQRLITSDGTTLLGVDDKAGIASILTAVKYLLEHPAIKHGPVSFAFGPDEEIGRGAKRFDVSKFKVKFAYTLDNGLPGQLENETFNAAQAKIKIKGTSVHPGNAFGLMVNAITLANQIISLLPADEVPEKSCGHQGFFLVTDFKATIAQADLNIIIRDFDQQKFAAKKELLQQIVTDLNQQFERPRIKLALKDQYFNIGDVIQQHPYITELVLNVYHKLGLKTQIHPFRGGTDGNFITAKGIPTPNLFNGGENFHGPYEFVTTEAMLTTSKTVVEIIKEHAQNDRFEA</sequence>
<name>A0A3Q8CE51_9LACO</name>
<keyword evidence="6" id="KW-0378">Hydrolase</keyword>
<dbReference type="KEGG" id="lng:BSQ50_00940"/>
<dbReference type="GO" id="GO:0008270">
    <property type="term" value="F:zinc ion binding"/>
    <property type="evidence" value="ECO:0007669"/>
    <property type="project" value="InterPro"/>
</dbReference>
<comment type="cofactor">
    <cofactor evidence="11">
        <name>Zn(2+)</name>
        <dbReference type="ChEBI" id="CHEBI:29105"/>
    </cofactor>
    <text evidence="11">Binds 2 Zn(2+) ions per subunit.</text>
</comment>
<evidence type="ECO:0000256" key="1">
    <source>
        <dbReference type="ARBA" id="ARBA00000870"/>
    </source>
</evidence>
<dbReference type="Gene3D" id="3.30.70.360">
    <property type="match status" value="1"/>
</dbReference>
<dbReference type="PIRSF" id="PIRSF037215">
    <property type="entry name" value="Peptidase_M20B"/>
    <property type="match status" value="1"/>
</dbReference>
<dbReference type="InterPro" id="IPR001261">
    <property type="entry name" value="ArgE/DapE_CS"/>
</dbReference>
<comment type="catalytic activity">
    <reaction evidence="1">
        <text>Release of the N-terminal residue from a tripeptide.</text>
        <dbReference type="EC" id="3.4.11.4"/>
    </reaction>
</comment>
<dbReference type="NCBIfam" id="TIGR01882">
    <property type="entry name" value="peptidase-T"/>
    <property type="match status" value="1"/>
</dbReference>
<dbReference type="Proteomes" id="UP000324497">
    <property type="component" value="Chromosome"/>
</dbReference>